<evidence type="ECO:0000313" key="2">
    <source>
        <dbReference type="EMBL" id="EXJ90030.1"/>
    </source>
</evidence>
<keyword evidence="3" id="KW-1185">Reference proteome</keyword>
<dbReference type="GeneID" id="19167227"/>
<evidence type="ECO:0000256" key="1">
    <source>
        <dbReference type="SAM" id="MobiDB-lite"/>
    </source>
</evidence>
<feature type="compositionally biased region" description="Polar residues" evidence="1">
    <location>
        <begin position="686"/>
        <end position="704"/>
    </location>
</feature>
<feature type="region of interest" description="Disordered" evidence="1">
    <location>
        <begin position="115"/>
        <end position="209"/>
    </location>
</feature>
<dbReference type="STRING" id="1182542.W9YK23"/>
<gene>
    <name evidence="2" type="ORF">A1O3_03098</name>
</gene>
<evidence type="ECO:0000313" key="3">
    <source>
        <dbReference type="Proteomes" id="UP000019478"/>
    </source>
</evidence>
<proteinExistence type="predicted"/>
<dbReference type="AlphaFoldDB" id="W9YK23"/>
<dbReference type="RefSeq" id="XP_007731427.1">
    <property type="nucleotide sequence ID" value="XM_007733237.1"/>
</dbReference>
<feature type="region of interest" description="Disordered" evidence="1">
    <location>
        <begin position="482"/>
        <end position="501"/>
    </location>
</feature>
<dbReference type="Proteomes" id="UP000019478">
    <property type="component" value="Unassembled WGS sequence"/>
</dbReference>
<feature type="compositionally biased region" description="Low complexity" evidence="1">
    <location>
        <begin position="800"/>
        <end position="812"/>
    </location>
</feature>
<accession>W9YK23</accession>
<feature type="region of interest" description="Disordered" evidence="1">
    <location>
        <begin position="288"/>
        <end position="325"/>
    </location>
</feature>
<comment type="caution">
    <text evidence="2">The sequence shown here is derived from an EMBL/GenBank/DDBJ whole genome shotgun (WGS) entry which is preliminary data.</text>
</comment>
<feature type="compositionally biased region" description="Polar residues" evidence="1">
    <location>
        <begin position="776"/>
        <end position="787"/>
    </location>
</feature>
<organism evidence="2 3">
    <name type="scientific">Capronia epimyces CBS 606.96</name>
    <dbReference type="NCBI Taxonomy" id="1182542"/>
    <lineage>
        <taxon>Eukaryota</taxon>
        <taxon>Fungi</taxon>
        <taxon>Dikarya</taxon>
        <taxon>Ascomycota</taxon>
        <taxon>Pezizomycotina</taxon>
        <taxon>Eurotiomycetes</taxon>
        <taxon>Chaetothyriomycetidae</taxon>
        <taxon>Chaetothyriales</taxon>
        <taxon>Herpotrichiellaceae</taxon>
        <taxon>Capronia</taxon>
    </lineage>
</organism>
<feature type="compositionally biased region" description="Polar residues" evidence="1">
    <location>
        <begin position="487"/>
        <end position="496"/>
    </location>
</feature>
<feature type="region of interest" description="Disordered" evidence="1">
    <location>
        <begin position="572"/>
        <end position="593"/>
    </location>
</feature>
<dbReference type="EMBL" id="AMGY01000002">
    <property type="protein sequence ID" value="EXJ90030.1"/>
    <property type="molecule type" value="Genomic_DNA"/>
</dbReference>
<dbReference type="eggNOG" id="ENOG502QQEE">
    <property type="taxonomic scope" value="Eukaryota"/>
</dbReference>
<feature type="region of interest" description="Disordered" evidence="1">
    <location>
        <begin position="668"/>
        <end position="717"/>
    </location>
</feature>
<feature type="compositionally biased region" description="Polar residues" evidence="1">
    <location>
        <begin position="137"/>
        <end position="155"/>
    </location>
</feature>
<sequence length="916" mass="98307">MADSSQPMLPAFGIRALNGSEAPPGVVQITAHQYDDTVQSVPDAMLSYMDEDDGEFITVGSSFELGQRLDEPAQHSTLSIPAALKLTPTPEADDKMMHIFDIQHNSKSMAAWKTHHTSTIKKMNSRGTSAGRETVNHPRSASPQPHSAFSASAGDSSLCPRLANPNESPQAPDMNKASLPTAMSEHVASGVTPTQPISGQPAKEDSTELENALSDVFHGLGSHMGPIADFLEITAFGLRKAAEKSTRAERSPVEGVLSGFKGIMSDVGELGLGFLAAIDHELKEHKANNANRPGLPVSEPTEPPSPSVLSPATGEHQAQPKAETNAKRVSFVQSTLSQPEPILGPVRAPVDPVRPSIDPNRSFYLPSAQKPKFSGVPRHEDLKPPAAHAVETVSARAETDKSSILDLEPSEPDFCARYPPLISVRKAKSVSGLQDKYKISSSFGPTGISTASALTRYPSIGQFEQQTRLKTRAKFDEKPSIKDKTLASVSSPNSATEPKKIDVYKKPSVEDDVELEQPGTLNKEVKTVIKVISTALPATTVPGAWPEQKSEEVHPAVAAPKPSYLDWSMQATENSAPPTQGQKPGALSPRLNGPVTDMYPRATAAYLPRRYHTVGGTNPAARLNGPFDPLAPLASQPIDGPAGGGPNAKLPLWMTPLNEYRPIYSTAFDRPKPTAGDHQPKGALRQSISRPASGNADWSFSGQGSREEVLSRAQSTNTSYRHVFAQPPQFTRMRARHADLLRPSFDNLTNKPRVNRPSTDVMAFGPAPPVPMHAHPSQSVSSVNPQTHNHHFGRNSGQPSSSSISSTVVRSRPNLSPITSPTPYTRPRGRTGVVAPPPSSTTVVGRCVKTLRVMGYGTMDHNEMSRLNIYASAAAGDVEAAIEMIEEDREAAKALADRQASAEMLDSEAQKFFGEV</sequence>
<dbReference type="OrthoDB" id="193499at2759"/>
<protein>
    <submittedName>
        <fullName evidence="2">Uncharacterized protein</fullName>
    </submittedName>
</protein>
<feature type="compositionally biased region" description="Polar residues" evidence="1">
    <location>
        <begin position="813"/>
        <end position="823"/>
    </location>
</feature>
<feature type="region of interest" description="Disordered" evidence="1">
    <location>
        <begin position="770"/>
        <end position="841"/>
    </location>
</feature>
<dbReference type="HOGENOM" id="CLU_013291_0_0_1"/>
<feature type="region of interest" description="Disordered" evidence="1">
    <location>
        <begin position="359"/>
        <end position="382"/>
    </location>
</feature>
<feature type="compositionally biased region" description="Polar residues" evidence="1">
    <location>
        <begin position="572"/>
        <end position="582"/>
    </location>
</feature>
<reference evidence="2 3" key="1">
    <citation type="submission" date="2013-03" db="EMBL/GenBank/DDBJ databases">
        <title>The Genome Sequence of Capronia epimyces CBS 606.96.</title>
        <authorList>
            <consortium name="The Broad Institute Genomics Platform"/>
            <person name="Cuomo C."/>
            <person name="de Hoog S."/>
            <person name="Gorbushina A."/>
            <person name="Walker B."/>
            <person name="Young S.K."/>
            <person name="Zeng Q."/>
            <person name="Gargeya S."/>
            <person name="Fitzgerald M."/>
            <person name="Haas B."/>
            <person name="Abouelleil A."/>
            <person name="Allen A.W."/>
            <person name="Alvarado L."/>
            <person name="Arachchi H.M."/>
            <person name="Berlin A.M."/>
            <person name="Chapman S.B."/>
            <person name="Gainer-Dewar J."/>
            <person name="Goldberg J."/>
            <person name="Griggs A."/>
            <person name="Gujja S."/>
            <person name="Hansen M."/>
            <person name="Howarth C."/>
            <person name="Imamovic A."/>
            <person name="Ireland A."/>
            <person name="Larimer J."/>
            <person name="McCowan C."/>
            <person name="Murphy C."/>
            <person name="Pearson M."/>
            <person name="Poon T.W."/>
            <person name="Priest M."/>
            <person name="Roberts A."/>
            <person name="Saif S."/>
            <person name="Shea T."/>
            <person name="Sisk P."/>
            <person name="Sykes S."/>
            <person name="Wortman J."/>
            <person name="Nusbaum C."/>
            <person name="Birren B."/>
        </authorList>
    </citation>
    <scope>NUCLEOTIDE SEQUENCE [LARGE SCALE GENOMIC DNA]</scope>
    <source>
        <strain evidence="2 3">CBS 606.96</strain>
    </source>
</reference>
<name>W9YK23_9EURO</name>